<dbReference type="EMBL" id="QFYR01000002">
    <property type="protein sequence ID" value="RAK52821.1"/>
    <property type="molecule type" value="Genomic_DNA"/>
</dbReference>
<dbReference type="OrthoDB" id="9774625at2"/>
<sequence>MKLVIFGLTVSSSWGNGHATLWRGLIRALEGRGVKVVFFERDVPYYAHHRDLWTLPAGDLVLYPDWDSVRERARAEARSADVVMVTSYCPDGRQASALAAESGRQAVFYDMDTPVTLARLSAGESVDYLPVEGLSGFDLVLSYTGGEALVRLQRDLGARRALPLYGHVDPAAHRPVPADERYGCDLSYLGTYAADRQPAVNAFFAEPARLRPDKRFVLGGSGYDASFPWVDNIFFFDHVPPGEHPAFFASSKLTLNVTRRDMAQMGYCPSGRLFEAAACGTPILTDVWEGLELFFEPGREILTATSTDEALAAVDLAPGDLAAIARAARERTLDQHTSDHRAAELIDILARSPTATDLERA</sequence>
<accession>A0A328ADW0</accession>
<dbReference type="Pfam" id="PF13524">
    <property type="entry name" value="Glyco_trans_1_2"/>
    <property type="match status" value="1"/>
</dbReference>
<evidence type="ECO:0000313" key="3">
    <source>
        <dbReference type="Proteomes" id="UP000249725"/>
    </source>
</evidence>
<proteinExistence type="predicted"/>
<reference evidence="3" key="1">
    <citation type="submission" date="2018-05" db="EMBL/GenBank/DDBJ databases">
        <authorList>
            <person name="Li X."/>
        </authorList>
    </citation>
    <scope>NUCLEOTIDE SEQUENCE [LARGE SCALE GENOMIC DNA]</scope>
    <source>
        <strain evidence="3">YIM 73061</strain>
    </source>
</reference>
<gene>
    <name evidence="2" type="ORF">DJ018_11600</name>
</gene>
<evidence type="ECO:0000313" key="2">
    <source>
        <dbReference type="EMBL" id="RAK52821.1"/>
    </source>
</evidence>
<name>A0A328ADW0_9CAUL</name>
<feature type="domain" description="Spore protein YkvP/CgeB glycosyl transferase-like" evidence="1">
    <location>
        <begin position="202"/>
        <end position="347"/>
    </location>
</feature>
<dbReference type="InterPro" id="IPR055259">
    <property type="entry name" value="YkvP/CgeB_Glyco_trans-like"/>
</dbReference>
<protein>
    <submittedName>
        <fullName evidence="2">Glycosyltransferase</fullName>
    </submittedName>
</protein>
<dbReference type="Proteomes" id="UP000249725">
    <property type="component" value="Unassembled WGS sequence"/>
</dbReference>
<organism evidence="2 3">
    <name type="scientific">Phenylobacterium deserti</name>
    <dbReference type="NCBI Taxonomy" id="1914756"/>
    <lineage>
        <taxon>Bacteria</taxon>
        <taxon>Pseudomonadati</taxon>
        <taxon>Pseudomonadota</taxon>
        <taxon>Alphaproteobacteria</taxon>
        <taxon>Caulobacterales</taxon>
        <taxon>Caulobacteraceae</taxon>
        <taxon>Phenylobacterium</taxon>
    </lineage>
</organism>
<dbReference type="AlphaFoldDB" id="A0A328ADW0"/>
<keyword evidence="3" id="KW-1185">Reference proteome</keyword>
<comment type="caution">
    <text evidence="2">The sequence shown here is derived from an EMBL/GenBank/DDBJ whole genome shotgun (WGS) entry which is preliminary data.</text>
</comment>
<keyword evidence="2" id="KW-0808">Transferase</keyword>
<dbReference type="GO" id="GO:0016740">
    <property type="term" value="F:transferase activity"/>
    <property type="evidence" value="ECO:0007669"/>
    <property type="project" value="UniProtKB-KW"/>
</dbReference>
<dbReference type="SUPFAM" id="SSF53756">
    <property type="entry name" value="UDP-Glycosyltransferase/glycogen phosphorylase"/>
    <property type="match status" value="1"/>
</dbReference>
<evidence type="ECO:0000259" key="1">
    <source>
        <dbReference type="Pfam" id="PF13524"/>
    </source>
</evidence>
<dbReference type="Gene3D" id="3.40.50.2000">
    <property type="entry name" value="Glycogen Phosphorylase B"/>
    <property type="match status" value="1"/>
</dbReference>
<dbReference type="RefSeq" id="WP_111515106.1">
    <property type="nucleotide sequence ID" value="NZ_QFYR01000002.1"/>
</dbReference>